<name>A0A3L6Q3W8_PANMI</name>
<feature type="domain" description="RNase H type-1" evidence="1">
    <location>
        <begin position="25"/>
        <end position="113"/>
    </location>
</feature>
<comment type="caution">
    <text evidence="2">The sequence shown here is derived from an EMBL/GenBank/DDBJ whole genome shotgun (WGS) entry which is preliminary data.</text>
</comment>
<dbReference type="AlphaFoldDB" id="A0A3L6Q3W8"/>
<gene>
    <name evidence="2" type="ORF">C2845_PM15G18420</name>
</gene>
<accession>A0A3L6Q3W8</accession>
<dbReference type="PANTHER" id="PTHR47723:SF24">
    <property type="entry name" value="RNASE H TYPE-1 DOMAIN-CONTAINING PROTEIN"/>
    <property type="match status" value="1"/>
</dbReference>
<evidence type="ECO:0000313" key="2">
    <source>
        <dbReference type="EMBL" id="RLM73285.1"/>
    </source>
</evidence>
<evidence type="ECO:0000259" key="1">
    <source>
        <dbReference type="Pfam" id="PF13456"/>
    </source>
</evidence>
<dbReference type="InterPro" id="IPR053151">
    <property type="entry name" value="RNase_H-like"/>
</dbReference>
<dbReference type="Pfam" id="PF13456">
    <property type="entry name" value="RVT_3"/>
    <property type="match status" value="1"/>
</dbReference>
<dbReference type="Gene3D" id="3.30.420.10">
    <property type="entry name" value="Ribonuclease H-like superfamily/Ribonuclease H"/>
    <property type="match status" value="1"/>
</dbReference>
<keyword evidence="3" id="KW-1185">Reference proteome</keyword>
<dbReference type="SUPFAM" id="SSF53098">
    <property type="entry name" value="Ribonuclease H-like"/>
    <property type="match status" value="1"/>
</dbReference>
<protein>
    <recommendedName>
        <fullName evidence="1">RNase H type-1 domain-containing protein</fullName>
    </recommendedName>
</protein>
<evidence type="ECO:0000313" key="3">
    <source>
        <dbReference type="Proteomes" id="UP000275267"/>
    </source>
</evidence>
<dbReference type="PANTHER" id="PTHR47723">
    <property type="entry name" value="OS05G0353850 PROTEIN"/>
    <property type="match status" value="1"/>
</dbReference>
<reference evidence="3" key="1">
    <citation type="journal article" date="2019" name="Nat. Commun.">
        <title>The genome of broomcorn millet.</title>
        <authorList>
            <person name="Zou C."/>
            <person name="Miki D."/>
            <person name="Li D."/>
            <person name="Tang Q."/>
            <person name="Xiao L."/>
            <person name="Rajput S."/>
            <person name="Deng P."/>
            <person name="Jia W."/>
            <person name="Huang R."/>
            <person name="Zhang M."/>
            <person name="Sun Y."/>
            <person name="Hu J."/>
            <person name="Fu X."/>
            <person name="Schnable P.S."/>
            <person name="Li F."/>
            <person name="Zhang H."/>
            <person name="Feng B."/>
            <person name="Zhu X."/>
            <person name="Liu R."/>
            <person name="Schnable J.C."/>
            <person name="Zhu J.-K."/>
            <person name="Zhang H."/>
        </authorList>
    </citation>
    <scope>NUCLEOTIDE SEQUENCE [LARGE SCALE GENOMIC DNA]</scope>
</reference>
<dbReference type="GO" id="GO:0004523">
    <property type="term" value="F:RNA-DNA hybrid ribonuclease activity"/>
    <property type="evidence" value="ECO:0007669"/>
    <property type="project" value="InterPro"/>
</dbReference>
<dbReference type="InterPro" id="IPR002156">
    <property type="entry name" value="RNaseH_domain"/>
</dbReference>
<dbReference type="InterPro" id="IPR012337">
    <property type="entry name" value="RNaseH-like_sf"/>
</dbReference>
<dbReference type="GO" id="GO:0003676">
    <property type="term" value="F:nucleic acid binding"/>
    <property type="evidence" value="ECO:0007669"/>
    <property type="project" value="InterPro"/>
</dbReference>
<organism evidence="2 3">
    <name type="scientific">Panicum miliaceum</name>
    <name type="common">Proso millet</name>
    <name type="synonym">Broomcorn millet</name>
    <dbReference type="NCBI Taxonomy" id="4540"/>
    <lineage>
        <taxon>Eukaryota</taxon>
        <taxon>Viridiplantae</taxon>
        <taxon>Streptophyta</taxon>
        <taxon>Embryophyta</taxon>
        <taxon>Tracheophyta</taxon>
        <taxon>Spermatophyta</taxon>
        <taxon>Magnoliopsida</taxon>
        <taxon>Liliopsida</taxon>
        <taxon>Poales</taxon>
        <taxon>Poaceae</taxon>
        <taxon>PACMAD clade</taxon>
        <taxon>Panicoideae</taxon>
        <taxon>Panicodae</taxon>
        <taxon>Paniceae</taxon>
        <taxon>Panicinae</taxon>
        <taxon>Panicum</taxon>
        <taxon>Panicum sect. Panicum</taxon>
    </lineage>
</organism>
<dbReference type="Proteomes" id="UP000275267">
    <property type="component" value="Unassembled WGS sequence"/>
</dbReference>
<sequence>MAQDFFKSLYTRDDNVNTELLVSMLQERVRLKEVEALACKEGLTLAAKWTTFPTTLECDCSTMIKYLSHPEAQRSASLFTIKEALEEAGKLPRIVFFHVGRELNSVAHALAQLAKCLNHYAVWRNRFPFCVEHLVARDVNPQVN</sequence>
<dbReference type="CDD" id="cd06222">
    <property type="entry name" value="RNase_H_like"/>
    <property type="match status" value="1"/>
</dbReference>
<dbReference type="InterPro" id="IPR036397">
    <property type="entry name" value="RNaseH_sf"/>
</dbReference>
<proteinExistence type="predicted"/>
<dbReference type="InterPro" id="IPR044730">
    <property type="entry name" value="RNase_H-like_dom_plant"/>
</dbReference>
<dbReference type="EMBL" id="PQIB02000013">
    <property type="protein sequence ID" value="RLM73285.1"/>
    <property type="molecule type" value="Genomic_DNA"/>
</dbReference>
<dbReference type="OrthoDB" id="686604at2759"/>